<organism evidence="2 3">
    <name type="scientific">Tetrapisispora phaffii (strain ATCC 24235 / CBS 4417 / NBRC 1672 / NRRL Y-8282 / UCD 70-5)</name>
    <name type="common">Yeast</name>
    <name type="synonym">Fabospora phaffii</name>
    <dbReference type="NCBI Taxonomy" id="1071381"/>
    <lineage>
        <taxon>Eukaryota</taxon>
        <taxon>Fungi</taxon>
        <taxon>Dikarya</taxon>
        <taxon>Ascomycota</taxon>
        <taxon>Saccharomycotina</taxon>
        <taxon>Saccharomycetes</taxon>
        <taxon>Saccharomycetales</taxon>
        <taxon>Saccharomycetaceae</taxon>
        <taxon>Tetrapisispora</taxon>
    </lineage>
</organism>
<name>G8BS34_TETPH</name>
<feature type="compositionally biased region" description="Low complexity" evidence="1">
    <location>
        <begin position="376"/>
        <end position="391"/>
    </location>
</feature>
<protein>
    <submittedName>
        <fullName evidence="2">Uncharacterized protein</fullName>
    </submittedName>
</protein>
<dbReference type="EMBL" id="HE612859">
    <property type="protein sequence ID" value="CCE62655.1"/>
    <property type="molecule type" value="Genomic_DNA"/>
</dbReference>
<reference evidence="2 3" key="1">
    <citation type="journal article" date="2011" name="Proc. Natl. Acad. Sci. U.S.A.">
        <title>Evolutionary erosion of yeast sex chromosomes by mating-type switching accidents.</title>
        <authorList>
            <person name="Gordon J.L."/>
            <person name="Armisen D."/>
            <person name="Proux-Wera E."/>
            <person name="Oheigeartaigh S.S."/>
            <person name="Byrne K.P."/>
            <person name="Wolfe K.H."/>
        </authorList>
    </citation>
    <scope>NUCLEOTIDE SEQUENCE [LARGE SCALE GENOMIC DNA]</scope>
    <source>
        <strain evidence="3">ATCC 24235 / CBS 4417 / NBRC 1672 / NRRL Y-8282 / UCD 70-5</strain>
    </source>
</reference>
<feature type="region of interest" description="Disordered" evidence="1">
    <location>
        <begin position="345"/>
        <end position="403"/>
    </location>
</feature>
<dbReference type="Proteomes" id="UP000005666">
    <property type="component" value="Chromosome 4"/>
</dbReference>
<evidence type="ECO:0000313" key="3">
    <source>
        <dbReference type="Proteomes" id="UP000005666"/>
    </source>
</evidence>
<dbReference type="GeneID" id="11534406"/>
<sequence length="575" mass="65883">MSSYSHGNDDVDGGKFFTVSKLQLLNHEKFLLKELVLTSRSPDTIQFPLSEFPRVNVNVPDYVGGELKTLNESSIAYKMTKTDELGERKIQSNGHLLSCRKYLFDVFSLKKYTDGTLFVLVQDLMDALLVDGDQDEFLSKYHQFYPIVPDASQLKFIEKSVPNLLKKNEKLNWSPKFVTAKSAFVQFGAAVICEGTRLTDDYWETVARDSSLTSHHRVFKISSKLQKLFFKLQPSFLVEQENQKKEQEHMKNTQANSQYNLDNLELPSLLIMEQPSSEIKNKYLKDFSVGNSTTVSVPGQNISGSLELSTQYKIPKYHNRFSFVQAIQNNAMDIPIDQELNLEGSATESETNTNSQSRPMTPSQGNQDAAHSKPVSRMLSSLLNSTSSSGNKSRKKTSESTPYFKDSRLIEPDLIINGWKFESLPLINENNTDKSLQPYSFRGLPYFHKDKLIGRLKNLTPNNIRELEHMHDSIAANTGIQTARRVRKSRWFKYWQYKAGVPIGLYENQQDYFKNVYLNEILKQVTVETHYDEHSHSDKTVTTIRIPNANFLTNNNIQGVEPPYSSFFEKAEYRK</sequence>
<proteinExistence type="predicted"/>
<dbReference type="eggNOG" id="ENOG502QVDZ">
    <property type="taxonomic scope" value="Eukaryota"/>
</dbReference>
<feature type="compositionally biased region" description="Polar residues" evidence="1">
    <location>
        <begin position="345"/>
        <end position="369"/>
    </location>
</feature>
<dbReference type="RefSeq" id="XP_003685089.1">
    <property type="nucleotide sequence ID" value="XM_003685041.1"/>
</dbReference>
<dbReference type="GO" id="GO:0005829">
    <property type="term" value="C:cytosol"/>
    <property type="evidence" value="ECO:0007669"/>
    <property type="project" value="EnsemblFungi"/>
</dbReference>
<dbReference type="Pfam" id="PF08624">
    <property type="entry name" value="CRC_subunit"/>
    <property type="match status" value="1"/>
</dbReference>
<dbReference type="OMA" id="YWQYKAG"/>
<dbReference type="InterPro" id="IPR013933">
    <property type="entry name" value="CRC_Rsc7/Swp82"/>
</dbReference>
<dbReference type="GO" id="GO:0006338">
    <property type="term" value="P:chromatin remodeling"/>
    <property type="evidence" value="ECO:0007669"/>
    <property type="project" value="EnsemblFungi"/>
</dbReference>
<gene>
    <name evidence="2" type="primary">TPHA0D00110</name>
    <name evidence="2" type="ordered locus">TPHA_0D00110</name>
</gene>
<dbReference type="GO" id="GO:0016514">
    <property type="term" value="C:SWI/SNF complex"/>
    <property type="evidence" value="ECO:0007669"/>
    <property type="project" value="EnsemblFungi"/>
</dbReference>
<dbReference type="GO" id="GO:0006357">
    <property type="term" value="P:regulation of transcription by RNA polymerase II"/>
    <property type="evidence" value="ECO:0007669"/>
    <property type="project" value="EnsemblFungi"/>
</dbReference>
<dbReference type="OrthoDB" id="5598844at2759"/>
<evidence type="ECO:0000256" key="1">
    <source>
        <dbReference type="SAM" id="MobiDB-lite"/>
    </source>
</evidence>
<evidence type="ECO:0000313" key="2">
    <source>
        <dbReference type="EMBL" id="CCE62655.1"/>
    </source>
</evidence>
<dbReference type="KEGG" id="tpf:TPHA_0D00110"/>
<dbReference type="STRING" id="1071381.G8BS34"/>
<dbReference type="AlphaFoldDB" id="G8BS34"/>
<dbReference type="HOGENOM" id="CLU_493537_0_0_1"/>
<keyword evidence="3" id="KW-1185">Reference proteome</keyword>
<accession>G8BS34</accession>